<keyword evidence="2" id="KW-1185">Reference proteome</keyword>
<evidence type="ECO:0000313" key="1">
    <source>
        <dbReference type="EMBL" id="KAI4379114.1"/>
    </source>
</evidence>
<proteinExistence type="predicted"/>
<gene>
    <name evidence="1" type="ORF">MLD38_005450</name>
</gene>
<sequence>MRQLTRRCRAVLGTSGKLTRTDLSNFIRGPTIATYRRRFKLRFRELNNLMEVGITCPELNRSDWIVVHSILGVLVWSRSLHPSESPQPGQRKNGTTRAHNNASGIHMAMIATPVAA</sequence>
<reference evidence="2" key="1">
    <citation type="journal article" date="2023" name="Front. Plant Sci.">
        <title>Chromosomal-level genome assembly of Melastoma candidum provides insights into trichome evolution.</title>
        <authorList>
            <person name="Zhong Y."/>
            <person name="Wu W."/>
            <person name="Sun C."/>
            <person name="Zou P."/>
            <person name="Liu Y."/>
            <person name="Dai S."/>
            <person name="Zhou R."/>
        </authorList>
    </citation>
    <scope>NUCLEOTIDE SEQUENCE [LARGE SCALE GENOMIC DNA]</scope>
</reference>
<organism evidence="1 2">
    <name type="scientific">Melastoma candidum</name>
    <dbReference type="NCBI Taxonomy" id="119954"/>
    <lineage>
        <taxon>Eukaryota</taxon>
        <taxon>Viridiplantae</taxon>
        <taxon>Streptophyta</taxon>
        <taxon>Embryophyta</taxon>
        <taxon>Tracheophyta</taxon>
        <taxon>Spermatophyta</taxon>
        <taxon>Magnoliopsida</taxon>
        <taxon>eudicotyledons</taxon>
        <taxon>Gunneridae</taxon>
        <taxon>Pentapetalae</taxon>
        <taxon>rosids</taxon>
        <taxon>malvids</taxon>
        <taxon>Myrtales</taxon>
        <taxon>Melastomataceae</taxon>
        <taxon>Melastomatoideae</taxon>
        <taxon>Melastomateae</taxon>
        <taxon>Melastoma</taxon>
    </lineage>
</organism>
<name>A0ACB9RND4_9MYRT</name>
<accession>A0ACB9RND4</accession>
<dbReference type="EMBL" id="CM042882">
    <property type="protein sequence ID" value="KAI4379114.1"/>
    <property type="molecule type" value="Genomic_DNA"/>
</dbReference>
<dbReference type="Proteomes" id="UP001057402">
    <property type="component" value="Chromosome 3"/>
</dbReference>
<comment type="caution">
    <text evidence="1">The sequence shown here is derived from an EMBL/GenBank/DDBJ whole genome shotgun (WGS) entry which is preliminary data.</text>
</comment>
<evidence type="ECO:0000313" key="2">
    <source>
        <dbReference type="Proteomes" id="UP001057402"/>
    </source>
</evidence>
<protein>
    <submittedName>
        <fullName evidence="1">Uncharacterized protein</fullName>
    </submittedName>
</protein>